<dbReference type="InterPro" id="IPR054722">
    <property type="entry name" value="PolX-like_BBD"/>
</dbReference>
<organism evidence="4 5">
    <name type="scientific">Nyssa sinensis</name>
    <dbReference type="NCBI Taxonomy" id="561372"/>
    <lineage>
        <taxon>Eukaryota</taxon>
        <taxon>Viridiplantae</taxon>
        <taxon>Streptophyta</taxon>
        <taxon>Embryophyta</taxon>
        <taxon>Tracheophyta</taxon>
        <taxon>Spermatophyta</taxon>
        <taxon>Magnoliopsida</taxon>
        <taxon>eudicotyledons</taxon>
        <taxon>Gunneridae</taxon>
        <taxon>Pentapetalae</taxon>
        <taxon>asterids</taxon>
        <taxon>Cornales</taxon>
        <taxon>Nyssaceae</taxon>
        <taxon>Nyssa</taxon>
    </lineage>
</organism>
<dbReference type="GO" id="GO:0015074">
    <property type="term" value="P:DNA integration"/>
    <property type="evidence" value="ECO:0007669"/>
    <property type="project" value="InterPro"/>
</dbReference>
<dbReference type="Pfam" id="PF22936">
    <property type="entry name" value="Pol_BBD"/>
    <property type="match status" value="1"/>
</dbReference>
<dbReference type="Pfam" id="PF00665">
    <property type="entry name" value="rve"/>
    <property type="match status" value="1"/>
</dbReference>
<feature type="region of interest" description="Disordered" evidence="2">
    <location>
        <begin position="729"/>
        <end position="800"/>
    </location>
</feature>
<dbReference type="PANTHER" id="PTHR42648">
    <property type="entry name" value="TRANSPOSASE, PUTATIVE-RELATED"/>
    <property type="match status" value="1"/>
</dbReference>
<feature type="compositionally biased region" description="Low complexity" evidence="2">
    <location>
        <begin position="751"/>
        <end position="764"/>
    </location>
</feature>
<dbReference type="GO" id="GO:0008233">
    <property type="term" value="F:peptidase activity"/>
    <property type="evidence" value="ECO:0007669"/>
    <property type="project" value="UniProtKB-KW"/>
</dbReference>
<accession>A0A5J5C4R8</accession>
<dbReference type="Pfam" id="PF13976">
    <property type="entry name" value="gag_pre-integrs"/>
    <property type="match status" value="1"/>
</dbReference>
<evidence type="ECO:0000259" key="3">
    <source>
        <dbReference type="PROSITE" id="PS50994"/>
    </source>
</evidence>
<evidence type="ECO:0000256" key="1">
    <source>
        <dbReference type="ARBA" id="ARBA00022670"/>
    </source>
</evidence>
<dbReference type="InterPro" id="IPR012337">
    <property type="entry name" value="RNaseH-like_sf"/>
</dbReference>
<sequence length="915" mass="102567">MATSSSETSNNSTVPIATVPSLSNLPFTISVKLNSSNYPVWKAQALPYFRGQGVFGYLDGTIPTPPQEIDAPHPSTGAIIKIPNPQYNLWLRQDSLILATINASLTEDVLTQVMSYPTSREVWLALERTFSSISHAKAIQIRTQLANAKKRCSEYDSLASTITSRSDPVTLEELYSLLLICESRINHNNQSLQATASVNLATKQPQRQSQSAFRTAANFQPSNRGCGGYHGRGRGGRFNSRDQGPSNSVICQVCFKPGHTARKCYHCFNLSYQDQPTPKHQPQAMVAVNYQHPDNEWHPDTRATHHLTNDVNNIHLQNGEYDSEDHIQVANGAGLKIVQSGTSTLSSPSKSFVLNQILLVPDIQKNLLSVQHFCLDNNVFFEFHASFFLVKDYLGNILHRGPLSNGLYNFSASLARLQPQAFSSVRVSANIWHRRLGHASLPVINKAILLPVQNKNTSIFSDCQLAKSHAMPFKNVHVSVSKPLELIYSDLWGPAPVLSTSGARYYISFLDDATKFLWIFPLKLKSDAYHTFICFQAAVERQFDTKIKALQSDWGGEYRSFKTYLQNQGISHRITCPHTHQQAGAIERRHRHIVEVGLALLAHSHLPNIFWEDAFLTAVFIINRLPTPILQHRSPYEMVHHHKLDYNFLRAFGCACWPYLRPYNRHKMDFRSKNCIFIGYNVGHRGYRCLDVSTGQIFISRHVVFDESLYPYTVPASVKPTPKPAPAVFPPNLNLSRSSSSVSPGTNVQFAAPSPLPMASPSSPQIDLPLGSGSLAKDTTLPQHADSPAHPPFPPRQQHHNMHSMITRSKNNIHKPKLASDSHTRYLIPKALMATIQLQGQEPTCYSIAEIEELQCYKESSNEHSSYDLVVEESFNDDDDLFHTYTDRSTVNEEIEILNKGSDGFTPFRYTVNTA</sequence>
<evidence type="ECO:0000313" key="5">
    <source>
        <dbReference type="Proteomes" id="UP000325577"/>
    </source>
</evidence>
<evidence type="ECO:0000313" key="4">
    <source>
        <dbReference type="EMBL" id="KAA8550298.1"/>
    </source>
</evidence>
<dbReference type="InterPro" id="IPR036397">
    <property type="entry name" value="RNaseH_sf"/>
</dbReference>
<dbReference type="SUPFAM" id="SSF53098">
    <property type="entry name" value="Ribonuclease H-like"/>
    <property type="match status" value="1"/>
</dbReference>
<dbReference type="OrthoDB" id="1938465at2759"/>
<dbReference type="GO" id="GO:0006508">
    <property type="term" value="P:proteolysis"/>
    <property type="evidence" value="ECO:0007669"/>
    <property type="project" value="UniProtKB-KW"/>
</dbReference>
<dbReference type="Proteomes" id="UP000325577">
    <property type="component" value="Linkage Group LG0"/>
</dbReference>
<evidence type="ECO:0000256" key="2">
    <source>
        <dbReference type="SAM" id="MobiDB-lite"/>
    </source>
</evidence>
<dbReference type="InterPro" id="IPR039537">
    <property type="entry name" value="Retrotran_Ty1/copia-like"/>
</dbReference>
<keyword evidence="5" id="KW-1185">Reference proteome</keyword>
<dbReference type="Pfam" id="PF14223">
    <property type="entry name" value="Retrotran_gag_2"/>
    <property type="match status" value="1"/>
</dbReference>
<dbReference type="EMBL" id="CM018031">
    <property type="protein sequence ID" value="KAA8550298.1"/>
    <property type="molecule type" value="Genomic_DNA"/>
</dbReference>
<dbReference type="GO" id="GO:0003676">
    <property type="term" value="F:nucleic acid binding"/>
    <property type="evidence" value="ECO:0007669"/>
    <property type="project" value="InterPro"/>
</dbReference>
<dbReference type="Pfam" id="PF25597">
    <property type="entry name" value="SH3_retrovirus"/>
    <property type="match status" value="1"/>
</dbReference>
<dbReference type="PROSITE" id="PS50994">
    <property type="entry name" value="INTEGRASE"/>
    <property type="match status" value="1"/>
</dbReference>
<name>A0A5J5C4R8_9ASTE</name>
<keyword evidence="1" id="KW-0645">Protease</keyword>
<feature type="domain" description="Integrase catalytic" evidence="3">
    <location>
        <begin position="479"/>
        <end position="643"/>
    </location>
</feature>
<dbReference type="AlphaFoldDB" id="A0A5J5C4R8"/>
<protein>
    <recommendedName>
        <fullName evidence="3">Integrase catalytic domain-containing protein</fullName>
    </recommendedName>
</protein>
<dbReference type="InterPro" id="IPR057670">
    <property type="entry name" value="SH3_retrovirus"/>
</dbReference>
<gene>
    <name evidence="4" type="ORF">F0562_001982</name>
</gene>
<proteinExistence type="predicted"/>
<dbReference type="PANTHER" id="PTHR42648:SF26">
    <property type="entry name" value="INTEGRASE CATALYTIC DOMAIN-CONTAINING PROTEIN"/>
    <property type="match status" value="1"/>
</dbReference>
<keyword evidence="1" id="KW-0378">Hydrolase</keyword>
<dbReference type="Gene3D" id="3.30.420.10">
    <property type="entry name" value="Ribonuclease H-like superfamily/Ribonuclease H"/>
    <property type="match status" value="1"/>
</dbReference>
<reference evidence="4 5" key="1">
    <citation type="submission" date="2019-09" db="EMBL/GenBank/DDBJ databases">
        <title>A chromosome-level genome assembly of the Chinese tupelo Nyssa sinensis.</title>
        <authorList>
            <person name="Yang X."/>
            <person name="Kang M."/>
            <person name="Yang Y."/>
            <person name="Xiong H."/>
            <person name="Wang M."/>
            <person name="Zhang Z."/>
            <person name="Wang Z."/>
            <person name="Wu H."/>
            <person name="Ma T."/>
            <person name="Liu J."/>
            <person name="Xi Z."/>
        </authorList>
    </citation>
    <scope>NUCLEOTIDE SEQUENCE [LARGE SCALE GENOMIC DNA]</scope>
    <source>
        <strain evidence="4">J267</strain>
        <tissue evidence="4">Leaf</tissue>
    </source>
</reference>
<dbReference type="InterPro" id="IPR001584">
    <property type="entry name" value="Integrase_cat-core"/>
</dbReference>
<dbReference type="InterPro" id="IPR025724">
    <property type="entry name" value="GAG-pre-integrase_dom"/>
</dbReference>